<feature type="domain" description="HTH gntR-type" evidence="4">
    <location>
        <begin position="10"/>
        <end position="77"/>
    </location>
</feature>
<keyword evidence="2" id="KW-0238">DNA-binding</keyword>
<protein>
    <submittedName>
        <fullName evidence="5">Putative D-xylose utilization operon transcriptional repressor</fullName>
    </submittedName>
</protein>
<dbReference type="InterPro" id="IPR011711">
    <property type="entry name" value="GntR_C"/>
</dbReference>
<sequence length="262" mass="30351">MLNLELMEKTPRRKQAYQYIQQRILSGDLPAGTQISELMLAKEIGMSRMPIREAIRQLEVEGLVRQVPRFGTIVHSLDRSEMAELYEVREALESHAADSIAGNITSEDKQILSLLCKKILILGRELRDSKEKTFSPELMQKFLAADMGFHMVILRASGNRRMMKIVSDLRVLSRIFTAKREPHDLEIVTSVYRYHRRILRALKRANGEKARYWMREHIRESRRLALESFDRHQAMGDARNALPLALPQDLLEEINQIESGET</sequence>
<dbReference type="Pfam" id="PF00392">
    <property type="entry name" value="GntR"/>
    <property type="match status" value="1"/>
</dbReference>
<dbReference type="PRINTS" id="PR00035">
    <property type="entry name" value="HTHGNTR"/>
</dbReference>
<dbReference type="PRINTS" id="PR00598">
    <property type="entry name" value="HTHMARR"/>
</dbReference>
<dbReference type="InterPro" id="IPR000524">
    <property type="entry name" value="Tscrpt_reg_HTH_GntR"/>
</dbReference>
<evidence type="ECO:0000313" key="6">
    <source>
        <dbReference type="Proteomes" id="UP000551616"/>
    </source>
</evidence>
<evidence type="ECO:0000313" key="5">
    <source>
        <dbReference type="EMBL" id="MBA2115252.1"/>
    </source>
</evidence>
<dbReference type="EMBL" id="JABRWO010000006">
    <property type="protein sequence ID" value="MBA2115252.1"/>
    <property type="molecule type" value="Genomic_DNA"/>
</dbReference>
<dbReference type="PANTHER" id="PTHR43537:SF24">
    <property type="entry name" value="GLUCONATE OPERON TRANSCRIPTIONAL REPRESSOR"/>
    <property type="match status" value="1"/>
</dbReference>
<dbReference type="SMART" id="SM00895">
    <property type="entry name" value="FCD"/>
    <property type="match status" value="1"/>
</dbReference>
<dbReference type="Gene3D" id="1.10.10.10">
    <property type="entry name" value="Winged helix-like DNA-binding domain superfamily/Winged helix DNA-binding domain"/>
    <property type="match status" value="1"/>
</dbReference>
<dbReference type="Gene3D" id="1.20.120.530">
    <property type="entry name" value="GntR ligand-binding domain-like"/>
    <property type="match status" value="1"/>
</dbReference>
<dbReference type="InterPro" id="IPR008920">
    <property type="entry name" value="TF_FadR/GntR_C"/>
</dbReference>
<accession>A0A7V9A7D9</accession>
<dbReference type="InterPro" id="IPR036388">
    <property type="entry name" value="WH-like_DNA-bd_sf"/>
</dbReference>
<reference evidence="5 6" key="1">
    <citation type="submission" date="2020-05" db="EMBL/GenBank/DDBJ databases">
        <title>Bremerella alba sp. nov., a novel planctomycete isolated from the surface of the macroalga Fucus spiralis.</title>
        <authorList>
            <person name="Godinho O."/>
            <person name="Botelho R."/>
            <person name="Albuquerque L."/>
            <person name="Wiegand S."/>
            <person name="Da Costa M.S."/>
            <person name="Lobo-Da-Cunha A."/>
            <person name="Jogler C."/>
            <person name="Lage O.M."/>
        </authorList>
    </citation>
    <scope>NUCLEOTIDE SEQUENCE [LARGE SCALE GENOMIC DNA]</scope>
    <source>
        <strain evidence="5 6">FF15</strain>
    </source>
</reference>
<evidence type="ECO:0000256" key="3">
    <source>
        <dbReference type="ARBA" id="ARBA00023163"/>
    </source>
</evidence>
<dbReference type="SUPFAM" id="SSF46785">
    <property type="entry name" value="Winged helix' DNA-binding domain"/>
    <property type="match status" value="1"/>
</dbReference>
<proteinExistence type="predicted"/>
<name>A0A7V9A7D9_9BACT</name>
<dbReference type="AlphaFoldDB" id="A0A7V9A7D9"/>
<dbReference type="GO" id="GO:0003700">
    <property type="term" value="F:DNA-binding transcription factor activity"/>
    <property type="evidence" value="ECO:0007669"/>
    <property type="project" value="InterPro"/>
</dbReference>
<comment type="caution">
    <text evidence="5">The sequence shown here is derived from an EMBL/GenBank/DDBJ whole genome shotgun (WGS) entry which is preliminary data.</text>
</comment>
<gene>
    <name evidence="5" type="primary">gntR</name>
    <name evidence="5" type="ORF">HOV93_24250</name>
</gene>
<dbReference type="PANTHER" id="PTHR43537">
    <property type="entry name" value="TRANSCRIPTIONAL REGULATOR, GNTR FAMILY"/>
    <property type="match status" value="1"/>
</dbReference>
<keyword evidence="1" id="KW-0805">Transcription regulation</keyword>
<keyword evidence="3" id="KW-0804">Transcription</keyword>
<dbReference type="SMART" id="SM00345">
    <property type="entry name" value="HTH_GNTR"/>
    <property type="match status" value="1"/>
</dbReference>
<evidence type="ECO:0000256" key="2">
    <source>
        <dbReference type="ARBA" id="ARBA00023125"/>
    </source>
</evidence>
<evidence type="ECO:0000256" key="1">
    <source>
        <dbReference type="ARBA" id="ARBA00023015"/>
    </source>
</evidence>
<dbReference type="SUPFAM" id="SSF48008">
    <property type="entry name" value="GntR ligand-binding domain-like"/>
    <property type="match status" value="1"/>
</dbReference>
<dbReference type="InterPro" id="IPR036390">
    <property type="entry name" value="WH_DNA-bd_sf"/>
</dbReference>
<dbReference type="GO" id="GO:0003677">
    <property type="term" value="F:DNA binding"/>
    <property type="evidence" value="ECO:0007669"/>
    <property type="project" value="UniProtKB-KW"/>
</dbReference>
<keyword evidence="6" id="KW-1185">Reference proteome</keyword>
<dbReference type="Pfam" id="PF07729">
    <property type="entry name" value="FCD"/>
    <property type="match status" value="1"/>
</dbReference>
<dbReference type="CDD" id="cd07377">
    <property type="entry name" value="WHTH_GntR"/>
    <property type="match status" value="1"/>
</dbReference>
<dbReference type="InterPro" id="IPR000835">
    <property type="entry name" value="HTH_MarR-typ"/>
</dbReference>
<dbReference type="PROSITE" id="PS50949">
    <property type="entry name" value="HTH_GNTR"/>
    <property type="match status" value="1"/>
</dbReference>
<dbReference type="Proteomes" id="UP000551616">
    <property type="component" value="Unassembled WGS sequence"/>
</dbReference>
<evidence type="ECO:0000259" key="4">
    <source>
        <dbReference type="PROSITE" id="PS50949"/>
    </source>
</evidence>
<organism evidence="5 6">
    <name type="scientific">Bremerella alba</name>
    <dbReference type="NCBI Taxonomy" id="980252"/>
    <lineage>
        <taxon>Bacteria</taxon>
        <taxon>Pseudomonadati</taxon>
        <taxon>Planctomycetota</taxon>
        <taxon>Planctomycetia</taxon>
        <taxon>Pirellulales</taxon>
        <taxon>Pirellulaceae</taxon>
        <taxon>Bremerella</taxon>
    </lineage>
</organism>